<comment type="caution">
    <text evidence="2">The sequence shown here is derived from an EMBL/GenBank/DDBJ whole genome shotgun (WGS) entry which is preliminary data.</text>
</comment>
<dbReference type="EMBL" id="CAXAMN010022729">
    <property type="protein sequence ID" value="CAK9072346.1"/>
    <property type="molecule type" value="Genomic_DNA"/>
</dbReference>
<keyword evidence="1" id="KW-1133">Transmembrane helix</keyword>
<keyword evidence="3" id="KW-1185">Reference proteome</keyword>
<dbReference type="Proteomes" id="UP001642484">
    <property type="component" value="Unassembled WGS sequence"/>
</dbReference>
<keyword evidence="1" id="KW-0472">Membrane</keyword>
<proteinExistence type="predicted"/>
<gene>
    <name evidence="2" type="ORF">CCMP2556_LOCUS35592</name>
</gene>
<accession>A0ABP0P9A3</accession>
<evidence type="ECO:0000256" key="1">
    <source>
        <dbReference type="SAM" id="Phobius"/>
    </source>
</evidence>
<protein>
    <submittedName>
        <fullName evidence="2">Uncharacterized protein</fullName>
    </submittedName>
</protein>
<evidence type="ECO:0000313" key="3">
    <source>
        <dbReference type="Proteomes" id="UP001642484"/>
    </source>
</evidence>
<reference evidence="2 3" key="1">
    <citation type="submission" date="2024-02" db="EMBL/GenBank/DDBJ databases">
        <authorList>
            <person name="Chen Y."/>
            <person name="Shah S."/>
            <person name="Dougan E. K."/>
            <person name="Thang M."/>
            <person name="Chan C."/>
        </authorList>
    </citation>
    <scope>NUCLEOTIDE SEQUENCE [LARGE SCALE GENOMIC DNA]</scope>
</reference>
<name>A0ABP0P9A3_9DINO</name>
<keyword evidence="1" id="KW-0812">Transmembrane</keyword>
<sequence length="100" mass="10840">MSQSDLGLIRQQQPHKLIPERVRWSTMATTVQATAFVVIRHQKDTGQMHRGLMSDILMVEIVILATTGVTTALSGVLTQRATGATLGVTVIVMADLITVL</sequence>
<organism evidence="2 3">
    <name type="scientific">Durusdinium trenchii</name>
    <dbReference type="NCBI Taxonomy" id="1381693"/>
    <lineage>
        <taxon>Eukaryota</taxon>
        <taxon>Sar</taxon>
        <taxon>Alveolata</taxon>
        <taxon>Dinophyceae</taxon>
        <taxon>Suessiales</taxon>
        <taxon>Symbiodiniaceae</taxon>
        <taxon>Durusdinium</taxon>
    </lineage>
</organism>
<feature type="transmembrane region" description="Helical" evidence="1">
    <location>
        <begin position="56"/>
        <end position="75"/>
    </location>
</feature>
<evidence type="ECO:0000313" key="2">
    <source>
        <dbReference type="EMBL" id="CAK9072346.1"/>
    </source>
</evidence>